<comment type="subcellular location">
    <subcellularLocation>
        <location evidence="1">Endoplasmic reticulum-Golgi intermediate compartment membrane</location>
        <topology evidence="1">Multi-pass membrane protein</topology>
    </subcellularLocation>
</comment>
<evidence type="ECO:0000313" key="10">
    <source>
        <dbReference type="Proteomes" id="UP000466442"/>
    </source>
</evidence>
<dbReference type="GO" id="GO:0030134">
    <property type="term" value="C:COPII-coated ER to Golgi transport vesicle"/>
    <property type="evidence" value="ECO:0007669"/>
    <property type="project" value="TreeGrafter"/>
</dbReference>
<protein>
    <recommendedName>
        <fullName evidence="11">Endoplasmic reticulum vesicle transporter C-terminal domain-containing protein</fullName>
    </recommendedName>
</protein>
<reference evidence="9" key="1">
    <citation type="journal article" date="2021" name="Mol. Ecol. Resour.">
        <title>Apolygus lucorum genome provides insights into omnivorousness and mesophyll feeding.</title>
        <authorList>
            <person name="Liu Y."/>
            <person name="Liu H."/>
            <person name="Wang H."/>
            <person name="Huang T."/>
            <person name="Liu B."/>
            <person name="Yang B."/>
            <person name="Yin L."/>
            <person name="Li B."/>
            <person name="Zhang Y."/>
            <person name="Zhang S."/>
            <person name="Jiang F."/>
            <person name="Zhang X."/>
            <person name="Ren Y."/>
            <person name="Wang B."/>
            <person name="Wang S."/>
            <person name="Lu Y."/>
            <person name="Wu K."/>
            <person name="Fan W."/>
            <person name="Wang G."/>
        </authorList>
    </citation>
    <scope>NUCLEOTIDE SEQUENCE</scope>
    <source>
        <strain evidence="9">12Hb</strain>
    </source>
</reference>
<dbReference type="GO" id="GO:0005783">
    <property type="term" value="C:endoplasmic reticulum"/>
    <property type="evidence" value="ECO:0007669"/>
    <property type="project" value="TreeGrafter"/>
</dbReference>
<dbReference type="GO" id="GO:0033116">
    <property type="term" value="C:endoplasmic reticulum-Golgi intermediate compartment membrane"/>
    <property type="evidence" value="ECO:0007669"/>
    <property type="project" value="UniProtKB-SubCell"/>
</dbReference>
<keyword evidence="4 6" id="KW-1133">Transmembrane helix</keyword>
<evidence type="ECO:0000259" key="8">
    <source>
        <dbReference type="Pfam" id="PF13850"/>
    </source>
</evidence>
<evidence type="ECO:0000256" key="3">
    <source>
        <dbReference type="ARBA" id="ARBA00022692"/>
    </source>
</evidence>
<comment type="similarity">
    <text evidence="2">Belongs to the ERGIC family.</text>
</comment>
<evidence type="ECO:0000313" key="9">
    <source>
        <dbReference type="EMBL" id="KAF6214405.1"/>
    </source>
</evidence>
<dbReference type="PANTHER" id="PTHR10984">
    <property type="entry name" value="ENDOPLASMIC RETICULUM-GOLGI INTERMEDIATE COMPARTMENT PROTEIN"/>
    <property type="match status" value="1"/>
</dbReference>
<evidence type="ECO:0000256" key="6">
    <source>
        <dbReference type="SAM" id="Phobius"/>
    </source>
</evidence>
<dbReference type="EMBL" id="WIXP02000002">
    <property type="protein sequence ID" value="KAF6214405.1"/>
    <property type="molecule type" value="Genomic_DNA"/>
</dbReference>
<proteinExistence type="inferred from homology"/>
<dbReference type="Pfam" id="PF07970">
    <property type="entry name" value="COPIIcoated_ERV"/>
    <property type="match status" value="1"/>
</dbReference>
<feature type="domain" description="Endoplasmic reticulum vesicle transporter C-terminal" evidence="7">
    <location>
        <begin position="183"/>
        <end position="354"/>
    </location>
</feature>
<gene>
    <name evidence="9" type="ORF">GE061_009147</name>
</gene>
<dbReference type="PANTHER" id="PTHR10984:SF30">
    <property type="entry name" value="ENDOPLASMIC RETICULUM-GOLGI INTERMEDIATE COMPARTMENT PROTEIN 2"/>
    <property type="match status" value="1"/>
</dbReference>
<dbReference type="InterPro" id="IPR039542">
    <property type="entry name" value="Erv_N"/>
</dbReference>
<dbReference type="Proteomes" id="UP000466442">
    <property type="component" value="Unassembled WGS sequence"/>
</dbReference>
<evidence type="ECO:0000259" key="7">
    <source>
        <dbReference type="Pfam" id="PF07970"/>
    </source>
</evidence>
<evidence type="ECO:0000256" key="1">
    <source>
        <dbReference type="ARBA" id="ARBA00004457"/>
    </source>
</evidence>
<accession>A0A8S9Y3H6</accession>
<dbReference type="GO" id="GO:0006890">
    <property type="term" value="P:retrograde vesicle-mediated transport, Golgi to endoplasmic reticulum"/>
    <property type="evidence" value="ECO:0007669"/>
    <property type="project" value="TreeGrafter"/>
</dbReference>
<evidence type="ECO:0008006" key="11">
    <source>
        <dbReference type="Google" id="ProtNLM"/>
    </source>
</evidence>
<name>A0A8S9Y3H6_APOLU</name>
<feature type="domain" description="Endoplasmic reticulum vesicle transporter N-terminal" evidence="8">
    <location>
        <begin position="33"/>
        <end position="121"/>
    </location>
</feature>
<comment type="caution">
    <text evidence="9">The sequence shown here is derived from an EMBL/GenBank/DDBJ whole genome shotgun (WGS) entry which is preliminary data.</text>
</comment>
<evidence type="ECO:0000256" key="5">
    <source>
        <dbReference type="ARBA" id="ARBA00023136"/>
    </source>
</evidence>
<dbReference type="Pfam" id="PF13850">
    <property type="entry name" value="ERGIC_N"/>
    <property type="match status" value="1"/>
</dbReference>
<keyword evidence="5 6" id="KW-0472">Membrane</keyword>
<feature type="transmembrane region" description="Helical" evidence="6">
    <location>
        <begin position="53"/>
        <end position="77"/>
    </location>
</feature>
<evidence type="ECO:0000256" key="4">
    <source>
        <dbReference type="ARBA" id="ARBA00022989"/>
    </source>
</evidence>
<dbReference type="GO" id="GO:0006888">
    <property type="term" value="P:endoplasmic reticulum to Golgi vesicle-mediated transport"/>
    <property type="evidence" value="ECO:0007669"/>
    <property type="project" value="TreeGrafter"/>
</dbReference>
<feature type="transmembrane region" description="Helical" evidence="6">
    <location>
        <begin position="336"/>
        <end position="362"/>
    </location>
</feature>
<dbReference type="AlphaFoldDB" id="A0A8S9Y3H6"/>
<organism evidence="9 10">
    <name type="scientific">Apolygus lucorum</name>
    <name type="common">Small green plant bug</name>
    <name type="synonym">Lygocoris lucorum</name>
    <dbReference type="NCBI Taxonomy" id="248454"/>
    <lineage>
        <taxon>Eukaryota</taxon>
        <taxon>Metazoa</taxon>
        <taxon>Ecdysozoa</taxon>
        <taxon>Arthropoda</taxon>
        <taxon>Hexapoda</taxon>
        <taxon>Insecta</taxon>
        <taxon>Pterygota</taxon>
        <taxon>Neoptera</taxon>
        <taxon>Paraneoptera</taxon>
        <taxon>Hemiptera</taxon>
        <taxon>Heteroptera</taxon>
        <taxon>Panheteroptera</taxon>
        <taxon>Cimicomorpha</taxon>
        <taxon>Miridae</taxon>
        <taxon>Mirini</taxon>
        <taxon>Apolygus</taxon>
    </lineage>
</organism>
<keyword evidence="3 6" id="KW-0812">Transmembrane</keyword>
<dbReference type="OrthoDB" id="5541786at2759"/>
<dbReference type="InterPro" id="IPR045888">
    <property type="entry name" value="Erv"/>
</dbReference>
<evidence type="ECO:0000256" key="2">
    <source>
        <dbReference type="ARBA" id="ARBA00005648"/>
    </source>
</evidence>
<keyword evidence="10" id="KW-1185">Reference proteome</keyword>
<dbReference type="InterPro" id="IPR012936">
    <property type="entry name" value="Erv_C"/>
</dbReference>
<sequence length="387" mass="43729">MEGSPSMHLVKEDFIKVVNSSRKKSSIPAIEVVKQLDSFPKINKDDFIERSSVGGVASIIAYTIIILIIIFEIRYYYGSDVAFQFVPDTDFNAKLKVNLDITVAMPCHSIGADILDSTNQNFMVFGTLEEEDTWFEMSEEQKAHFEDIRYFNSYLTEEFHAVNELLWKSAHSFQPSAVPKRSSIPNQSPDACRVFGSLELNKVAGNLHIAAGKSLNLPDGHIHLPIFMFGSSYNFSHRIHHLSFGDSTAGIIHPLDGDEKITENPATLYQYFIEIVPTDVETFLSQAKTYQYSVKENMRAIDHDNNSHGMPGIYFKYDFSAMKVIVTQTREPLFQFFVRLSSTVAGIFVIAGILSNVAQIIIKKLSLEQIIQQKMDPISERSDDMLI</sequence>